<reference evidence="2" key="1">
    <citation type="submission" date="2019-02" db="EMBL/GenBank/DDBJ databases">
        <authorList>
            <person name="Gruber-Vodicka R. H."/>
            <person name="Seah K. B. B."/>
        </authorList>
    </citation>
    <scope>NUCLEOTIDE SEQUENCE</scope>
    <source>
        <strain evidence="3">BECK_SA2B12</strain>
        <strain evidence="2">BECK_SA2B15</strain>
        <strain evidence="4">BECK_SA2B20</strain>
    </source>
</reference>
<dbReference type="InterPro" id="IPR018631">
    <property type="entry name" value="AAA-ATPase-like_dom"/>
</dbReference>
<evidence type="ECO:0000313" key="2">
    <source>
        <dbReference type="EMBL" id="VFJ98024.1"/>
    </source>
</evidence>
<evidence type="ECO:0000259" key="1">
    <source>
        <dbReference type="Pfam" id="PF09820"/>
    </source>
</evidence>
<gene>
    <name evidence="2" type="ORF">BECKH772A_GA0070896_101312</name>
    <name evidence="4" type="ORF">BECKH772B_GA0070898_104102</name>
    <name evidence="3" type="ORF">BECKH772C_GA0070978_101262</name>
</gene>
<protein>
    <submittedName>
        <fullName evidence="2">Predicted AAA-ATPase</fullName>
    </submittedName>
</protein>
<dbReference type="EMBL" id="CAADFI010000410">
    <property type="protein sequence ID" value="VFK04109.1"/>
    <property type="molecule type" value="Genomic_DNA"/>
</dbReference>
<organism evidence="2">
    <name type="scientific">Candidatus Kentrum eta</name>
    <dbReference type="NCBI Taxonomy" id="2126337"/>
    <lineage>
        <taxon>Bacteria</taxon>
        <taxon>Pseudomonadati</taxon>
        <taxon>Pseudomonadota</taxon>
        <taxon>Gammaproteobacteria</taxon>
        <taxon>Candidatus Kentrum</taxon>
    </lineage>
</organism>
<dbReference type="AlphaFoldDB" id="A0A450UZM3"/>
<dbReference type="EMBL" id="CAADFG010000131">
    <property type="protein sequence ID" value="VFJ98024.1"/>
    <property type="molecule type" value="Genomic_DNA"/>
</dbReference>
<name>A0A450UZM3_9GAMM</name>
<dbReference type="Pfam" id="PF09820">
    <property type="entry name" value="AAA-ATPase_like"/>
    <property type="match status" value="1"/>
</dbReference>
<accession>A0A450UZM3</accession>
<evidence type="ECO:0000313" key="3">
    <source>
        <dbReference type="EMBL" id="VFK03360.1"/>
    </source>
</evidence>
<dbReference type="EMBL" id="CAADFJ010000126">
    <property type="protein sequence ID" value="VFK03360.1"/>
    <property type="molecule type" value="Genomic_DNA"/>
</dbReference>
<feature type="domain" description="AAA-ATPase-like" evidence="1">
    <location>
        <begin position="33"/>
        <end position="74"/>
    </location>
</feature>
<sequence length="114" mass="12600">MRCGLLTPTELSGVEAVDLIDAAAKGRSSHGEQAGDQLLFLRPRRFGKSLWLSVLESYYDLARADRLRLDFSEVDPSGNTEAITASLHQHINRIDPLLHTHALVHIGLERLVCG</sequence>
<evidence type="ECO:0000313" key="4">
    <source>
        <dbReference type="EMBL" id="VFK04109.1"/>
    </source>
</evidence>
<proteinExistence type="predicted"/>